<evidence type="ECO:0000256" key="10">
    <source>
        <dbReference type="ARBA" id="ARBA00048167"/>
    </source>
</evidence>
<dbReference type="SUPFAM" id="SSF53335">
    <property type="entry name" value="S-adenosyl-L-methionine-dependent methyltransferases"/>
    <property type="match status" value="1"/>
</dbReference>
<dbReference type="Gene3D" id="3.40.50.150">
    <property type="entry name" value="Vaccinia Virus protein VP39"/>
    <property type="match status" value="1"/>
</dbReference>
<reference evidence="12 13" key="1">
    <citation type="journal article" date="2015" name="Nat. Commun.">
        <title>Outbred genome sequencing and CRISPR/Cas9 gene editing in butterflies.</title>
        <authorList>
            <person name="Li X."/>
            <person name="Fan D."/>
            <person name="Zhang W."/>
            <person name="Liu G."/>
            <person name="Zhang L."/>
            <person name="Zhao L."/>
            <person name="Fang X."/>
            <person name="Chen L."/>
            <person name="Dong Y."/>
            <person name="Chen Y."/>
            <person name="Ding Y."/>
            <person name="Zhao R."/>
            <person name="Feng M."/>
            <person name="Zhu Y."/>
            <person name="Feng Y."/>
            <person name="Jiang X."/>
            <person name="Zhu D."/>
            <person name="Xiang H."/>
            <person name="Feng X."/>
            <person name="Li S."/>
            <person name="Wang J."/>
            <person name="Zhang G."/>
            <person name="Kronforst M.R."/>
            <person name="Wang W."/>
        </authorList>
    </citation>
    <scope>NUCLEOTIDE SEQUENCE [LARGE SCALE GENOMIC DNA]</scope>
    <source>
        <strain evidence="12">Ya'a_city_454_Pm</strain>
        <tissue evidence="12">Whole body</tissue>
    </source>
</reference>
<name>A0A0N1IQI3_PAPMA</name>
<sequence>MTEIKFYKKAASYWAKVPATVNGVLGGFGHISDIDIDGSRTFLNHLLSLDDPLDTKLALDCGAGVGRVSKYLLVPYFDKVDLVEQDEKFINTAAEIIGQNNVKLGTLYHKSLQKFKPDKKYDLIWCQWVLGYLTNNDLVDFLRKCSKSLAANGMIIIKENIAPAEELEYDDEDSSVTRPYKQMLTIFNEANLEIIKSEVQTGFPDDIYSVYMFALKPK</sequence>
<comment type="catalytic activity">
    <reaction evidence="10">
        <text>N-terminal L-alanyl-L-prolyl-L-lysyl-[protein] + 3 S-adenosyl-L-methionine = N-terminal N,N,N-trimethyl-L-alanyl-L-prolyl-L-lysyl-[protein] + 3 S-adenosyl-L-homocysteine + 3 H(+)</text>
        <dbReference type="Rhea" id="RHEA:54712"/>
        <dbReference type="Rhea" id="RHEA-COMP:13785"/>
        <dbReference type="Rhea" id="RHEA-COMP:13971"/>
        <dbReference type="ChEBI" id="CHEBI:15378"/>
        <dbReference type="ChEBI" id="CHEBI:57856"/>
        <dbReference type="ChEBI" id="CHEBI:59789"/>
        <dbReference type="ChEBI" id="CHEBI:138057"/>
        <dbReference type="ChEBI" id="CHEBI:138315"/>
        <dbReference type="EC" id="2.1.1.244"/>
    </reaction>
</comment>
<proteinExistence type="inferred from homology"/>
<comment type="catalytic activity">
    <reaction evidence="8">
        <text>N-terminal L-seryl-L-prolyl-L-lysyl-[protein] + 3 S-adenosyl-L-methionine = N-terminal N,N,N-trimethyl-L-seryl-L-prolyl-L-lysyl-[protein] + 3 S-adenosyl-L-homocysteine + 3 H(+)</text>
        <dbReference type="Rhea" id="RHEA:54724"/>
        <dbReference type="Rhea" id="RHEA-COMP:13789"/>
        <dbReference type="Rhea" id="RHEA-COMP:13973"/>
        <dbReference type="ChEBI" id="CHEBI:15378"/>
        <dbReference type="ChEBI" id="CHEBI:57856"/>
        <dbReference type="ChEBI" id="CHEBI:59789"/>
        <dbReference type="ChEBI" id="CHEBI:138061"/>
        <dbReference type="ChEBI" id="CHEBI:138317"/>
        <dbReference type="EC" id="2.1.1.244"/>
    </reaction>
</comment>
<gene>
    <name evidence="12" type="ORF">RR48_00876</name>
</gene>
<evidence type="ECO:0000256" key="2">
    <source>
        <dbReference type="ARBA" id="ARBA00022603"/>
    </source>
</evidence>
<keyword evidence="4 11" id="KW-0949">S-adenosyl-L-methionine</keyword>
<feature type="binding site" evidence="11">
    <location>
        <position position="62"/>
    </location>
    <ligand>
        <name>S-adenosyl-L-methionine</name>
        <dbReference type="ChEBI" id="CHEBI:59789"/>
    </ligand>
</feature>
<comment type="caution">
    <text evidence="12">The sequence shown here is derived from an EMBL/GenBank/DDBJ whole genome shotgun (WGS) entry which is preliminary data.</text>
</comment>
<dbReference type="CDD" id="cd02440">
    <property type="entry name" value="AdoMet_MTases"/>
    <property type="match status" value="1"/>
</dbReference>
<evidence type="ECO:0000256" key="8">
    <source>
        <dbReference type="ARBA" id="ARBA00047306"/>
    </source>
</evidence>
<dbReference type="InParanoid" id="A0A0N1IQI3"/>
<keyword evidence="2 12" id="KW-0489">Methyltransferase</keyword>
<evidence type="ECO:0000256" key="5">
    <source>
        <dbReference type="ARBA" id="ARBA00039112"/>
    </source>
</evidence>
<dbReference type="FunCoup" id="A0A0N1IQI3">
    <property type="interactions" value="1544"/>
</dbReference>
<dbReference type="GO" id="GO:0071885">
    <property type="term" value="F:N-terminal protein N-methyltransferase activity"/>
    <property type="evidence" value="ECO:0007669"/>
    <property type="project" value="UniProtKB-EC"/>
</dbReference>
<dbReference type="PIRSF" id="PIRSF016958">
    <property type="entry name" value="DUF858_MeTrfase_lik"/>
    <property type="match status" value="1"/>
</dbReference>
<keyword evidence="3 12" id="KW-0808">Transferase</keyword>
<dbReference type="GO" id="GO:0032259">
    <property type="term" value="P:methylation"/>
    <property type="evidence" value="ECO:0007669"/>
    <property type="project" value="UniProtKB-KW"/>
</dbReference>
<evidence type="ECO:0000256" key="9">
    <source>
        <dbReference type="ARBA" id="ARBA00047885"/>
    </source>
</evidence>
<feature type="binding site" evidence="11">
    <location>
        <position position="67"/>
    </location>
    <ligand>
        <name>S-adenosyl-L-methionine</name>
        <dbReference type="ChEBI" id="CHEBI:59789"/>
    </ligand>
</feature>
<dbReference type="PANTHER" id="PTHR12753">
    <property type="entry name" value="AD-003 - RELATED"/>
    <property type="match status" value="1"/>
</dbReference>
<dbReference type="GO" id="GO:0005737">
    <property type="term" value="C:cytoplasm"/>
    <property type="evidence" value="ECO:0007669"/>
    <property type="project" value="TreeGrafter"/>
</dbReference>
<evidence type="ECO:0000313" key="13">
    <source>
        <dbReference type="Proteomes" id="UP000053240"/>
    </source>
</evidence>
<comment type="catalytic activity">
    <reaction evidence="9">
        <text>N-terminal L-prolyl-L-prolyl-L-lysyl-[protein] + 2 S-adenosyl-L-methionine = N-terminal N,N-dimethyl-L-prolyl-L-prolyl-L-lysyl-[protein] + 2 S-adenosyl-L-homocysteine + 2 H(+)</text>
        <dbReference type="Rhea" id="RHEA:54736"/>
        <dbReference type="Rhea" id="RHEA-COMP:13787"/>
        <dbReference type="Rhea" id="RHEA-COMP:13974"/>
        <dbReference type="ChEBI" id="CHEBI:15378"/>
        <dbReference type="ChEBI" id="CHEBI:57856"/>
        <dbReference type="ChEBI" id="CHEBI:59789"/>
        <dbReference type="ChEBI" id="CHEBI:138059"/>
        <dbReference type="ChEBI" id="CHEBI:138318"/>
        <dbReference type="EC" id="2.1.1.244"/>
    </reaction>
</comment>
<dbReference type="EMBL" id="LADJ01015901">
    <property type="protein sequence ID" value="KPJ21027.1"/>
    <property type="molecule type" value="Genomic_DNA"/>
</dbReference>
<dbReference type="AlphaFoldDB" id="A0A0N1IQI3"/>
<evidence type="ECO:0000313" key="12">
    <source>
        <dbReference type="EMBL" id="KPJ21027.1"/>
    </source>
</evidence>
<evidence type="ECO:0000256" key="1">
    <source>
        <dbReference type="ARBA" id="ARBA00009059"/>
    </source>
</evidence>
<comment type="similarity">
    <text evidence="1">Belongs to the methyltransferase superfamily. NTM1 family.</text>
</comment>
<dbReference type="FunFam" id="3.40.50.150:FF:000025">
    <property type="entry name" value="N-terminal Xaa-Pro-Lys N-methyltransferase 1"/>
    <property type="match status" value="1"/>
</dbReference>
<dbReference type="Pfam" id="PF05891">
    <property type="entry name" value="Methyltransf_PK"/>
    <property type="match status" value="1"/>
</dbReference>
<evidence type="ECO:0000256" key="3">
    <source>
        <dbReference type="ARBA" id="ARBA00022679"/>
    </source>
</evidence>
<dbReference type="InterPro" id="IPR008576">
    <property type="entry name" value="MeTrfase_NTM1"/>
</dbReference>
<accession>A0A0N1IQI3</accession>
<dbReference type="EC" id="2.1.1.244" evidence="5"/>
<dbReference type="KEGG" id="pmac:106707246"/>
<dbReference type="Proteomes" id="UP000053240">
    <property type="component" value="Unassembled WGS sequence"/>
</dbReference>
<dbReference type="STRING" id="76193.A0A0N1IQI3"/>
<organism evidence="12 13">
    <name type="scientific">Papilio machaon</name>
    <name type="common">Old World swallowtail butterfly</name>
    <dbReference type="NCBI Taxonomy" id="76193"/>
    <lineage>
        <taxon>Eukaryota</taxon>
        <taxon>Metazoa</taxon>
        <taxon>Ecdysozoa</taxon>
        <taxon>Arthropoda</taxon>
        <taxon>Hexapoda</taxon>
        <taxon>Insecta</taxon>
        <taxon>Pterygota</taxon>
        <taxon>Neoptera</taxon>
        <taxon>Endopterygota</taxon>
        <taxon>Lepidoptera</taxon>
        <taxon>Glossata</taxon>
        <taxon>Ditrysia</taxon>
        <taxon>Papilionoidea</taxon>
        <taxon>Papilionidae</taxon>
        <taxon>Papilioninae</taxon>
        <taxon>Papilio</taxon>
    </lineage>
</organism>
<keyword evidence="13" id="KW-1185">Reference proteome</keyword>
<feature type="binding site" evidence="11">
    <location>
        <position position="127"/>
    </location>
    <ligand>
        <name>S-adenosyl-L-methionine</name>
        <dbReference type="ChEBI" id="CHEBI:59789"/>
    </ligand>
</feature>
<feature type="binding site" evidence="11">
    <location>
        <begin position="112"/>
        <end position="113"/>
    </location>
    <ligand>
        <name>S-adenosyl-L-methionine</name>
        <dbReference type="ChEBI" id="CHEBI:59789"/>
    </ligand>
</feature>
<dbReference type="OrthoDB" id="1298661at2759"/>
<evidence type="ECO:0000256" key="7">
    <source>
        <dbReference type="ARBA" id="ARBA00043129"/>
    </source>
</evidence>
<dbReference type="PANTHER" id="PTHR12753:SF0">
    <property type="entry name" value="ALPHA N-TERMINAL PROTEIN METHYLTRANSFERASE 1"/>
    <property type="match status" value="1"/>
</dbReference>
<evidence type="ECO:0000256" key="6">
    <source>
        <dbReference type="ARBA" id="ARBA00039449"/>
    </source>
</evidence>
<evidence type="ECO:0000256" key="11">
    <source>
        <dbReference type="PIRSR" id="PIRSR016958-1"/>
    </source>
</evidence>
<protein>
    <recommendedName>
        <fullName evidence="6">Alpha N-terminal protein methyltransferase 1</fullName>
        <ecNumber evidence="5">2.1.1.244</ecNumber>
    </recommendedName>
    <alternativeName>
        <fullName evidence="7">X-Pro-Lys N-terminal protein methyltransferase 1</fullName>
    </alternativeName>
</protein>
<dbReference type="InterPro" id="IPR029063">
    <property type="entry name" value="SAM-dependent_MTases_sf"/>
</dbReference>
<evidence type="ECO:0000256" key="4">
    <source>
        <dbReference type="ARBA" id="ARBA00022691"/>
    </source>
</evidence>